<accession>A0ABQ9HVH8</accession>
<comment type="caution">
    <text evidence="1">The sequence shown here is derived from an EMBL/GenBank/DDBJ whole genome shotgun (WGS) entry which is preliminary data.</text>
</comment>
<gene>
    <name evidence="1" type="ORF">PR048_007882</name>
</gene>
<dbReference type="EMBL" id="JARBHB010000003">
    <property type="protein sequence ID" value="KAJ8888392.1"/>
    <property type="molecule type" value="Genomic_DNA"/>
</dbReference>
<organism evidence="1 2">
    <name type="scientific">Dryococelus australis</name>
    <dbReference type="NCBI Taxonomy" id="614101"/>
    <lineage>
        <taxon>Eukaryota</taxon>
        <taxon>Metazoa</taxon>
        <taxon>Ecdysozoa</taxon>
        <taxon>Arthropoda</taxon>
        <taxon>Hexapoda</taxon>
        <taxon>Insecta</taxon>
        <taxon>Pterygota</taxon>
        <taxon>Neoptera</taxon>
        <taxon>Polyneoptera</taxon>
        <taxon>Phasmatodea</taxon>
        <taxon>Verophasmatodea</taxon>
        <taxon>Anareolatae</taxon>
        <taxon>Phasmatidae</taxon>
        <taxon>Eurycanthinae</taxon>
        <taxon>Dryococelus</taxon>
    </lineage>
</organism>
<proteinExistence type="predicted"/>
<keyword evidence="2" id="KW-1185">Reference proteome</keyword>
<protein>
    <submittedName>
        <fullName evidence="1">Uncharacterized protein</fullName>
    </submittedName>
</protein>
<reference evidence="1 2" key="1">
    <citation type="submission" date="2023-02" db="EMBL/GenBank/DDBJ databases">
        <title>LHISI_Scaffold_Assembly.</title>
        <authorList>
            <person name="Stuart O.P."/>
            <person name="Cleave R."/>
            <person name="Magrath M.J.L."/>
            <person name="Mikheyev A.S."/>
        </authorList>
    </citation>
    <scope>NUCLEOTIDE SEQUENCE [LARGE SCALE GENOMIC DNA]</scope>
    <source>
        <strain evidence="1">Daus_M_001</strain>
        <tissue evidence="1">Leg muscle</tissue>
    </source>
</reference>
<evidence type="ECO:0000313" key="1">
    <source>
        <dbReference type="EMBL" id="KAJ8888392.1"/>
    </source>
</evidence>
<sequence length="418" mass="46568">MVNPVVRLGVASHYQAQKVQRIPGPSRLEWFSNHSEIHSVTIQEEGKAFVKQVAQFAYLRSIGPRWWSSQTTRLPLAEPGSIPGLVASGVLHVGIVPDDVAGRRVFSGSSRFAHSCILALRHSHLISPSLAINSSLLKATQISQLNSIQYWRLDARSSKTSPAGRKVVRRAAKGRKWRCRRSASFRAREGSLRGPRNITPAKRRCVPVAIRYQGLRAFSLPLPPTPISFFSSFSPRRTRFFPAKPLSRAKWPLEGGASAAPSREGHQVLHGTTAVEPHVMHARDLWASLRPARRYFTRFTPPLPKQGNDKGDTATHFHKPRRLYQQGEITNGVVMRKGKWTDLEMFLQIRVQKDSETSSAALQTFGRVQEGSSRRGCVQRGSHFTVLRAIPVVLISPYQEARTLCHREGAPGGNPATQ</sequence>
<evidence type="ECO:0000313" key="2">
    <source>
        <dbReference type="Proteomes" id="UP001159363"/>
    </source>
</evidence>
<name>A0ABQ9HVH8_9NEOP</name>
<dbReference type="Proteomes" id="UP001159363">
    <property type="component" value="Chromosome 3"/>
</dbReference>